<feature type="transmembrane region" description="Helical" evidence="5">
    <location>
        <begin position="167"/>
        <end position="195"/>
    </location>
</feature>
<dbReference type="GO" id="GO:0015499">
    <property type="term" value="F:formate transmembrane transporter activity"/>
    <property type="evidence" value="ECO:0007669"/>
    <property type="project" value="TreeGrafter"/>
</dbReference>
<evidence type="ECO:0000256" key="4">
    <source>
        <dbReference type="ARBA" id="ARBA00023136"/>
    </source>
</evidence>
<keyword evidence="3 5" id="KW-1133">Transmembrane helix</keyword>
<evidence type="ECO:0000256" key="2">
    <source>
        <dbReference type="ARBA" id="ARBA00022692"/>
    </source>
</evidence>
<dbReference type="InterPro" id="IPR023271">
    <property type="entry name" value="Aquaporin-like"/>
</dbReference>
<name>A0AAV3T5R0_9EURY</name>
<keyword evidence="7" id="KW-1185">Reference proteome</keyword>
<keyword evidence="2 5" id="KW-0812">Transmembrane</keyword>
<comment type="subcellular location">
    <subcellularLocation>
        <location evidence="1">Membrane</location>
        <topology evidence="1">Multi-pass membrane protein</topology>
    </subcellularLocation>
</comment>
<protein>
    <recommendedName>
        <fullName evidence="8">Formate/nitrite transporter FocA, FNT family</fullName>
    </recommendedName>
</protein>
<evidence type="ECO:0000256" key="5">
    <source>
        <dbReference type="SAM" id="Phobius"/>
    </source>
</evidence>
<evidence type="ECO:0000313" key="6">
    <source>
        <dbReference type="EMBL" id="GAA0663383.1"/>
    </source>
</evidence>
<dbReference type="InterPro" id="IPR000292">
    <property type="entry name" value="For/NO2_transpt"/>
</dbReference>
<dbReference type="Pfam" id="PF01226">
    <property type="entry name" value="Form_Nir_trans"/>
    <property type="match status" value="1"/>
</dbReference>
<organism evidence="6 7">
    <name type="scientific">Natronoarchaeum mannanilyticum</name>
    <dbReference type="NCBI Taxonomy" id="926360"/>
    <lineage>
        <taxon>Archaea</taxon>
        <taxon>Methanobacteriati</taxon>
        <taxon>Methanobacteriota</taxon>
        <taxon>Stenosarchaea group</taxon>
        <taxon>Halobacteria</taxon>
        <taxon>Halobacteriales</taxon>
        <taxon>Natronoarchaeaceae</taxon>
    </lineage>
</organism>
<dbReference type="AlphaFoldDB" id="A0AAV3T5R0"/>
<proteinExistence type="predicted"/>
<dbReference type="Gene3D" id="1.20.1080.10">
    <property type="entry name" value="Glycerol uptake facilitator protein"/>
    <property type="match status" value="1"/>
</dbReference>
<keyword evidence="4 5" id="KW-0472">Membrane</keyword>
<comment type="caution">
    <text evidence="6">The sequence shown here is derived from an EMBL/GenBank/DDBJ whole genome shotgun (WGS) entry which is preliminary data.</text>
</comment>
<evidence type="ECO:0000256" key="1">
    <source>
        <dbReference type="ARBA" id="ARBA00004141"/>
    </source>
</evidence>
<evidence type="ECO:0008006" key="8">
    <source>
        <dbReference type="Google" id="ProtNLM"/>
    </source>
</evidence>
<evidence type="ECO:0000256" key="3">
    <source>
        <dbReference type="ARBA" id="ARBA00022989"/>
    </source>
</evidence>
<feature type="transmembrane region" description="Helical" evidence="5">
    <location>
        <begin position="135"/>
        <end position="155"/>
    </location>
</feature>
<sequence>MLELVSTSVIAGFTIVFGFAALGIVEAIVKPQFGRLATIAGGLAFAVGFTFLIVGRAELFNENFFDPVAAAVENDDSWMVGPLLRLWSVTFVLNLVGGVPFVWLLSVEGALPHGAPEALTVVAEEIVHRSAAAEFVKAFTGGALVTLLSFMLAAVDSVGSRIVMAYFVGFLLTLGPFSHAIVTMLHVVFGVAFGAPIGLAEFARTTVVVTAGNLVGGLGLVTVTHITQAMGARED</sequence>
<dbReference type="EMBL" id="BAAADV010000001">
    <property type="protein sequence ID" value="GAA0663383.1"/>
    <property type="molecule type" value="Genomic_DNA"/>
</dbReference>
<dbReference type="PANTHER" id="PTHR30520:SF2">
    <property type="entry name" value="INNER MEMBRANE PROTEIN YFDC"/>
    <property type="match status" value="1"/>
</dbReference>
<dbReference type="GO" id="GO:0005886">
    <property type="term" value="C:plasma membrane"/>
    <property type="evidence" value="ECO:0007669"/>
    <property type="project" value="TreeGrafter"/>
</dbReference>
<feature type="transmembrane region" description="Helical" evidence="5">
    <location>
        <begin position="86"/>
        <end position="105"/>
    </location>
</feature>
<feature type="transmembrane region" description="Helical" evidence="5">
    <location>
        <begin position="36"/>
        <end position="55"/>
    </location>
</feature>
<feature type="transmembrane region" description="Helical" evidence="5">
    <location>
        <begin position="207"/>
        <end position="226"/>
    </location>
</feature>
<evidence type="ECO:0000313" key="7">
    <source>
        <dbReference type="Proteomes" id="UP001500420"/>
    </source>
</evidence>
<accession>A0AAV3T5R0</accession>
<dbReference type="PANTHER" id="PTHR30520">
    <property type="entry name" value="FORMATE TRANSPORTER-RELATED"/>
    <property type="match status" value="1"/>
</dbReference>
<gene>
    <name evidence="6" type="ORF">GCM10009020_05030</name>
</gene>
<feature type="transmembrane region" description="Helical" evidence="5">
    <location>
        <begin position="6"/>
        <end position="29"/>
    </location>
</feature>
<reference evidence="6 7" key="1">
    <citation type="journal article" date="2019" name="Int. J. Syst. Evol. Microbiol.">
        <title>The Global Catalogue of Microorganisms (GCM) 10K type strain sequencing project: providing services to taxonomists for standard genome sequencing and annotation.</title>
        <authorList>
            <consortium name="The Broad Institute Genomics Platform"/>
            <consortium name="The Broad Institute Genome Sequencing Center for Infectious Disease"/>
            <person name="Wu L."/>
            <person name="Ma J."/>
        </authorList>
    </citation>
    <scope>NUCLEOTIDE SEQUENCE [LARGE SCALE GENOMIC DNA]</scope>
    <source>
        <strain evidence="6 7">JCM 16328</strain>
    </source>
</reference>
<dbReference type="Proteomes" id="UP001500420">
    <property type="component" value="Unassembled WGS sequence"/>
</dbReference>